<protein>
    <submittedName>
        <fullName evidence="2">Uncharacterized protein</fullName>
    </submittedName>
</protein>
<accession>A0A4Z0A0N0</accession>
<comment type="caution">
    <text evidence="2">The sequence shown here is derived from an EMBL/GenBank/DDBJ whole genome shotgun (WGS) entry which is preliminary data.</text>
</comment>
<organism evidence="2 3">
    <name type="scientific">Hericium alpestre</name>
    <dbReference type="NCBI Taxonomy" id="135208"/>
    <lineage>
        <taxon>Eukaryota</taxon>
        <taxon>Fungi</taxon>
        <taxon>Dikarya</taxon>
        <taxon>Basidiomycota</taxon>
        <taxon>Agaricomycotina</taxon>
        <taxon>Agaricomycetes</taxon>
        <taxon>Russulales</taxon>
        <taxon>Hericiaceae</taxon>
        <taxon>Hericium</taxon>
    </lineage>
</organism>
<name>A0A4Z0A0N0_9AGAM</name>
<proteinExistence type="predicted"/>
<gene>
    <name evidence="2" type="ORF">EWM64_g4265</name>
</gene>
<dbReference type="AlphaFoldDB" id="A0A4Z0A0N0"/>
<feature type="region of interest" description="Disordered" evidence="1">
    <location>
        <begin position="1"/>
        <end position="63"/>
    </location>
</feature>
<evidence type="ECO:0000256" key="1">
    <source>
        <dbReference type="SAM" id="MobiDB-lite"/>
    </source>
</evidence>
<sequence length="599" mass="65114">MGKQKKGHSARIQNLPNSKKHKADATKEELGNTLEEKENEASTEHEGSEAPEIGTTVNVPDDGQDMMSLTRIFGGRNSSIVLRDSNGSANERGDISMDVLYALDDDLTCSVENSWADTLGHIDTPQSPVNDVLMHDVDSSSAQGDLGMSAWDDTIKEADGTVNVLDDGSAWVWDDVALGMEDKTTAGDVPKMDNAGVDRWGEAILPGAAQGDAERKISISIDPRFSTFRSDHQEMILNELTFSFGTPIDPQGNSTRSSAGSAVVSKVLTAALVDHIEEWQDLGHWEGQEVSTMFCLSCEISSPVRQDSDMSWVERAGDWTVPSNDEEEDVWLHAGDAFESAASCLDGMNRVVWAMGMLLQDEKEVDDDVNQNRNRDVLDHAASALTVASAFDNTEEAYLEVGGLEQVVDAFEKGTHAFHQLGTGLRQFTNEHNLSDRFLQIFQLGDVFEDAANAFESTVFAMSAVPAFLEAARGIRAIEEIAGISPGDAEGDDVPVLVWEKIETSRAAFACTTRLFGRVADAYLSETNDDQEEDQIILSEYAASPADSALLQIESDTNSDLRASTVAETDVNVEVESLEGDTHSTVELDRTDQAMTVLL</sequence>
<evidence type="ECO:0000313" key="2">
    <source>
        <dbReference type="EMBL" id="TFY79751.1"/>
    </source>
</evidence>
<evidence type="ECO:0000313" key="3">
    <source>
        <dbReference type="Proteomes" id="UP000298061"/>
    </source>
</evidence>
<feature type="compositionally biased region" description="Basic and acidic residues" evidence="1">
    <location>
        <begin position="23"/>
        <end position="48"/>
    </location>
</feature>
<keyword evidence="3" id="KW-1185">Reference proteome</keyword>
<reference evidence="2 3" key="1">
    <citation type="submission" date="2019-02" db="EMBL/GenBank/DDBJ databases">
        <title>Genome sequencing of the rare red list fungi Hericium alpestre (H. flagellum).</title>
        <authorList>
            <person name="Buettner E."/>
            <person name="Kellner H."/>
        </authorList>
    </citation>
    <scope>NUCLEOTIDE SEQUENCE [LARGE SCALE GENOMIC DNA]</scope>
    <source>
        <strain evidence="2 3">DSM 108284</strain>
    </source>
</reference>
<dbReference type="Proteomes" id="UP000298061">
    <property type="component" value="Unassembled WGS sequence"/>
</dbReference>
<dbReference type="EMBL" id="SFCI01000448">
    <property type="protein sequence ID" value="TFY79751.1"/>
    <property type="molecule type" value="Genomic_DNA"/>
</dbReference>